<feature type="domain" description="FAS1" evidence="2">
    <location>
        <begin position="79"/>
        <end position="208"/>
    </location>
</feature>
<proteinExistence type="predicted"/>
<dbReference type="InterPro" id="IPR000782">
    <property type="entry name" value="FAS1_domain"/>
</dbReference>
<evidence type="ECO:0000313" key="4">
    <source>
        <dbReference type="Proteomes" id="UP001153069"/>
    </source>
</evidence>
<sequence>MKLFTLAIALNLAAAPAASAFQVGGVHAQRSSATSLDMSSHHIVSDANEMGEKRNEDILNALGYMEGPSVSYGHFAALENKKPTDIKEYDNFDAFKQAIDQADCTKLLMGNGPFTLFAPTNSAIEKFDGVLTEEVIKTHILPQDLFSDELVGTFETLSGHKLTCRYEFRKTYVDEALVGQLDNHSGGTPYPTNVMCNNGVIHAINTILTPGWSRSTGDSQGVQGLALQSHLNQKVLKDRGSLPDEATEKH</sequence>
<organism evidence="3 4">
    <name type="scientific">Seminavis robusta</name>
    <dbReference type="NCBI Taxonomy" id="568900"/>
    <lineage>
        <taxon>Eukaryota</taxon>
        <taxon>Sar</taxon>
        <taxon>Stramenopiles</taxon>
        <taxon>Ochrophyta</taxon>
        <taxon>Bacillariophyta</taxon>
        <taxon>Bacillariophyceae</taxon>
        <taxon>Bacillariophycidae</taxon>
        <taxon>Naviculales</taxon>
        <taxon>Naviculaceae</taxon>
        <taxon>Seminavis</taxon>
    </lineage>
</organism>
<feature type="chain" id="PRO_5040316928" evidence="1">
    <location>
        <begin position="21"/>
        <end position="250"/>
    </location>
</feature>
<feature type="signal peptide" evidence="1">
    <location>
        <begin position="1"/>
        <end position="20"/>
    </location>
</feature>
<dbReference type="SUPFAM" id="SSF82153">
    <property type="entry name" value="FAS1 domain"/>
    <property type="match status" value="1"/>
</dbReference>
<dbReference type="PANTHER" id="PTHR10900:SF77">
    <property type="entry name" value="FI19380P1"/>
    <property type="match status" value="1"/>
</dbReference>
<reference evidence="3" key="1">
    <citation type="submission" date="2020-06" db="EMBL/GenBank/DDBJ databases">
        <authorList>
            <consortium name="Plant Systems Biology data submission"/>
        </authorList>
    </citation>
    <scope>NUCLEOTIDE SEQUENCE</scope>
    <source>
        <strain evidence="3">D6</strain>
    </source>
</reference>
<dbReference type="InterPro" id="IPR050904">
    <property type="entry name" value="Adhesion/Biosynth-related"/>
</dbReference>
<keyword evidence="1" id="KW-0732">Signal</keyword>
<dbReference type="PROSITE" id="PS50213">
    <property type="entry name" value="FAS1"/>
    <property type="match status" value="1"/>
</dbReference>
<dbReference type="PANTHER" id="PTHR10900">
    <property type="entry name" value="PERIOSTIN-RELATED"/>
    <property type="match status" value="1"/>
</dbReference>
<dbReference type="InterPro" id="IPR036378">
    <property type="entry name" value="FAS1_dom_sf"/>
</dbReference>
<protein>
    <submittedName>
        <fullName evidence="3">Beta-Ig-H3 fasciclin</fullName>
    </submittedName>
</protein>
<dbReference type="AlphaFoldDB" id="A0A9N8EK66"/>
<evidence type="ECO:0000256" key="1">
    <source>
        <dbReference type="SAM" id="SignalP"/>
    </source>
</evidence>
<dbReference type="SMART" id="SM00554">
    <property type="entry name" value="FAS1"/>
    <property type="match status" value="1"/>
</dbReference>
<name>A0A9N8EK66_9STRA</name>
<dbReference type="OrthoDB" id="286301at2759"/>
<keyword evidence="4" id="KW-1185">Reference proteome</keyword>
<evidence type="ECO:0000259" key="2">
    <source>
        <dbReference type="PROSITE" id="PS50213"/>
    </source>
</evidence>
<evidence type="ECO:0000313" key="3">
    <source>
        <dbReference type="EMBL" id="CAB9520771.1"/>
    </source>
</evidence>
<comment type="caution">
    <text evidence="3">The sequence shown here is derived from an EMBL/GenBank/DDBJ whole genome shotgun (WGS) entry which is preliminary data.</text>
</comment>
<dbReference type="Gene3D" id="2.30.180.10">
    <property type="entry name" value="FAS1 domain"/>
    <property type="match status" value="1"/>
</dbReference>
<dbReference type="EMBL" id="CAICTM010001131">
    <property type="protein sequence ID" value="CAB9520771.1"/>
    <property type="molecule type" value="Genomic_DNA"/>
</dbReference>
<dbReference type="Proteomes" id="UP001153069">
    <property type="component" value="Unassembled WGS sequence"/>
</dbReference>
<dbReference type="Pfam" id="PF02469">
    <property type="entry name" value="Fasciclin"/>
    <property type="match status" value="1"/>
</dbReference>
<gene>
    <name evidence="3" type="ORF">SEMRO_1133_G244810.1</name>
</gene>
<accession>A0A9N8EK66</accession>